<name>A0A371AQG9_9FIRM</name>
<dbReference type="HAMAP" id="MF_00311">
    <property type="entry name" value="ATP_synth_E_arch"/>
    <property type="match status" value="1"/>
</dbReference>
<dbReference type="GO" id="GO:0042777">
    <property type="term" value="P:proton motive force-driven plasma membrane ATP synthesis"/>
    <property type="evidence" value="ECO:0007669"/>
    <property type="project" value="UniProtKB-UniRule"/>
</dbReference>
<evidence type="ECO:0000256" key="2">
    <source>
        <dbReference type="ARBA" id="ARBA00022448"/>
    </source>
</evidence>
<reference evidence="6 7" key="1">
    <citation type="submission" date="2018-07" db="EMBL/GenBank/DDBJ databases">
        <title>Anaerosacharophilus polymeroproducens gen. nov. sp. nov., an anaerobic bacterium isolated from salt field.</title>
        <authorList>
            <person name="Kim W."/>
            <person name="Yang S.-H."/>
            <person name="Oh J."/>
            <person name="Lee J.-H."/>
            <person name="Kwon K.K."/>
        </authorList>
    </citation>
    <scope>NUCLEOTIDE SEQUENCE [LARGE SCALE GENOMIC DNA]</scope>
    <source>
        <strain evidence="6 7">MCWD5</strain>
    </source>
</reference>
<dbReference type="GO" id="GO:0046933">
    <property type="term" value="F:proton-transporting ATP synthase activity, rotational mechanism"/>
    <property type="evidence" value="ECO:0007669"/>
    <property type="project" value="UniProtKB-UniRule"/>
</dbReference>
<dbReference type="EMBL" id="QRCT01000051">
    <property type="protein sequence ID" value="RDU21819.1"/>
    <property type="molecule type" value="Genomic_DNA"/>
</dbReference>
<keyword evidence="7" id="KW-1185">Reference proteome</keyword>
<comment type="similarity">
    <text evidence="1 4">Belongs to the V-ATPase E subunit family.</text>
</comment>
<evidence type="ECO:0000256" key="4">
    <source>
        <dbReference type="HAMAP-Rule" id="MF_00311"/>
    </source>
</evidence>
<comment type="function">
    <text evidence="4">Produces ATP from ADP in the presence of a proton gradient across the membrane.</text>
</comment>
<keyword evidence="2 4" id="KW-0813">Transport</keyword>
<feature type="coiled-coil region" evidence="5">
    <location>
        <begin position="1"/>
        <end position="36"/>
    </location>
</feature>
<dbReference type="InterPro" id="IPR002842">
    <property type="entry name" value="ATPase_V1_Esu"/>
</dbReference>
<keyword evidence="3 4" id="KW-0406">Ion transport</keyword>
<evidence type="ECO:0000313" key="7">
    <source>
        <dbReference type="Proteomes" id="UP000255036"/>
    </source>
</evidence>
<dbReference type="OrthoDB" id="1734087at2"/>
<evidence type="ECO:0000256" key="1">
    <source>
        <dbReference type="ARBA" id="ARBA00005901"/>
    </source>
</evidence>
<dbReference type="Proteomes" id="UP000255036">
    <property type="component" value="Unassembled WGS sequence"/>
</dbReference>
<protein>
    <recommendedName>
        <fullName evidence="4">V-type proton ATPase subunit E</fullName>
    </recommendedName>
    <alternativeName>
        <fullName evidence="4">V-ATPase subunit E</fullName>
    </alternativeName>
</protein>
<evidence type="ECO:0000313" key="6">
    <source>
        <dbReference type="EMBL" id="RDU21819.1"/>
    </source>
</evidence>
<dbReference type="GO" id="GO:0046961">
    <property type="term" value="F:proton-transporting ATPase activity, rotational mechanism"/>
    <property type="evidence" value="ECO:0007669"/>
    <property type="project" value="InterPro"/>
</dbReference>
<organism evidence="6 7">
    <name type="scientific">Anaerosacchariphilus polymeriproducens</name>
    <dbReference type="NCBI Taxonomy" id="1812858"/>
    <lineage>
        <taxon>Bacteria</taxon>
        <taxon>Bacillati</taxon>
        <taxon>Bacillota</taxon>
        <taxon>Clostridia</taxon>
        <taxon>Lachnospirales</taxon>
        <taxon>Lachnospiraceae</taxon>
        <taxon>Anaerosacchariphilus</taxon>
    </lineage>
</organism>
<accession>A0A371AQG9</accession>
<dbReference type="SUPFAM" id="SSF160527">
    <property type="entry name" value="V-type ATPase subunit E-like"/>
    <property type="match status" value="1"/>
</dbReference>
<sequence length="202" mass="22910">MTGLENIIKHIEEDAAALAEEKISQAKRRADQILLDARTEGERQVKNIEEMTKAEVNICLSRGESVAALNIRKKILSAKQQMIEDILKKAKVLLINMSDEEYFNVLLKMLLKYAQKMPGDIIFSEADKKRLPKKFDKKIKEALSNIPGASLNISNSERKIDGGFILVYEGIEENCTFDALILENREVLQDKISKLLFEQNTA</sequence>
<gene>
    <name evidence="4" type="primary">atpE</name>
    <name evidence="6" type="ORF">DWV06_17700</name>
</gene>
<dbReference type="GO" id="GO:0033178">
    <property type="term" value="C:proton-transporting two-sector ATPase complex, catalytic domain"/>
    <property type="evidence" value="ECO:0007669"/>
    <property type="project" value="InterPro"/>
</dbReference>
<keyword evidence="5" id="KW-0175">Coiled coil</keyword>
<keyword evidence="4" id="KW-0375">Hydrogen ion transport</keyword>
<evidence type="ECO:0000256" key="3">
    <source>
        <dbReference type="ARBA" id="ARBA00023065"/>
    </source>
</evidence>
<proteinExistence type="inferred from homology"/>
<dbReference type="Pfam" id="PF01991">
    <property type="entry name" value="vATP-synt_E"/>
    <property type="match status" value="1"/>
</dbReference>
<evidence type="ECO:0000256" key="5">
    <source>
        <dbReference type="SAM" id="Coils"/>
    </source>
</evidence>
<dbReference type="RefSeq" id="WP_115483551.1">
    <property type="nucleotide sequence ID" value="NZ_QRCT01000051.1"/>
</dbReference>
<dbReference type="Gene3D" id="3.30.2320.30">
    <property type="entry name" value="ATP synthase, E subunit, C-terminal"/>
    <property type="match status" value="1"/>
</dbReference>
<dbReference type="InterPro" id="IPR038495">
    <property type="entry name" value="ATPase_E_C"/>
</dbReference>
<dbReference type="GO" id="GO:0005524">
    <property type="term" value="F:ATP binding"/>
    <property type="evidence" value="ECO:0007669"/>
    <property type="project" value="UniProtKB-UniRule"/>
</dbReference>
<keyword evidence="4" id="KW-0066">ATP synthesis</keyword>
<dbReference type="Gene3D" id="1.20.5.620">
    <property type="entry name" value="F1F0 ATP synthase subunit B, membrane domain"/>
    <property type="match status" value="1"/>
</dbReference>
<dbReference type="AlphaFoldDB" id="A0A371AQG9"/>
<comment type="caution">
    <text evidence="6">The sequence shown here is derived from an EMBL/GenBank/DDBJ whole genome shotgun (WGS) entry which is preliminary data.</text>
</comment>